<dbReference type="EMBL" id="JBHLVZ010000084">
    <property type="protein sequence ID" value="MFC0388669.1"/>
    <property type="molecule type" value="Genomic_DNA"/>
</dbReference>
<keyword evidence="1 2" id="KW-0808">Transferase</keyword>
<feature type="active site" description="Proton acceptor" evidence="2">
    <location>
        <position position="74"/>
    </location>
</feature>
<dbReference type="PANTHER" id="PTHR10291">
    <property type="entry name" value="DEHYDRODOLICHYL DIPHOSPHATE SYNTHASE FAMILY MEMBER"/>
    <property type="match status" value="1"/>
</dbReference>
<feature type="active site" evidence="2">
    <location>
        <position position="26"/>
    </location>
</feature>
<feature type="binding site" evidence="2">
    <location>
        <position position="31"/>
    </location>
    <ligand>
        <name>substrate</name>
    </ligand>
</feature>
<accession>A0ABV6IYH9</accession>
<keyword evidence="2" id="KW-0479">Metal-binding</keyword>
<comment type="cofactor">
    <cofactor evidence="2">
        <name>Mg(2+)</name>
        <dbReference type="ChEBI" id="CHEBI:18420"/>
    </cofactor>
    <text evidence="2">Binds 2 magnesium ions per subunit.</text>
</comment>
<dbReference type="PROSITE" id="PS01066">
    <property type="entry name" value="UPP_SYNTHASE"/>
    <property type="match status" value="1"/>
</dbReference>
<feature type="binding site" evidence="2">
    <location>
        <begin position="200"/>
        <end position="202"/>
    </location>
    <ligand>
        <name>substrate</name>
    </ligand>
</feature>
<comment type="subunit">
    <text evidence="2">Homodimer.</text>
</comment>
<organism evidence="3 4">
    <name type="scientific">Muricoccus vinaceus</name>
    <dbReference type="NCBI Taxonomy" id="424704"/>
    <lineage>
        <taxon>Bacteria</taxon>
        <taxon>Pseudomonadati</taxon>
        <taxon>Pseudomonadota</taxon>
        <taxon>Alphaproteobacteria</taxon>
        <taxon>Acetobacterales</taxon>
        <taxon>Roseomonadaceae</taxon>
        <taxon>Muricoccus</taxon>
    </lineage>
</organism>
<comment type="similarity">
    <text evidence="2">Belongs to the UPP synthase family.</text>
</comment>
<feature type="binding site" evidence="2">
    <location>
        <position position="213"/>
    </location>
    <ligand>
        <name>Mg(2+)</name>
        <dbReference type="ChEBI" id="CHEBI:18420"/>
    </ligand>
</feature>
<proteinExistence type="inferred from homology"/>
<protein>
    <recommendedName>
        <fullName evidence="2">Isoprenyl transferase</fullName>
        <ecNumber evidence="2">2.5.1.-</ecNumber>
    </recommendedName>
</protein>
<keyword evidence="4" id="KW-1185">Reference proteome</keyword>
<keyword evidence="2" id="KW-0460">Magnesium</keyword>
<gene>
    <name evidence="3" type="primary">uppS</name>
    <name evidence="3" type="ORF">ACFFIC_24440</name>
</gene>
<dbReference type="PANTHER" id="PTHR10291:SF0">
    <property type="entry name" value="DEHYDRODOLICHYL DIPHOSPHATE SYNTHASE 2"/>
    <property type="match status" value="1"/>
</dbReference>
<dbReference type="SUPFAM" id="SSF64005">
    <property type="entry name" value="Undecaprenyl diphosphate synthase"/>
    <property type="match status" value="1"/>
</dbReference>
<dbReference type="Gene3D" id="3.40.1180.10">
    <property type="entry name" value="Decaprenyl diphosphate synthase-like"/>
    <property type="match status" value="1"/>
</dbReference>
<dbReference type="Proteomes" id="UP001589789">
    <property type="component" value="Unassembled WGS sequence"/>
</dbReference>
<feature type="binding site" evidence="2">
    <location>
        <begin position="27"/>
        <end position="30"/>
    </location>
    <ligand>
        <name>substrate</name>
    </ligand>
</feature>
<feature type="binding site" evidence="2">
    <location>
        <position position="77"/>
    </location>
    <ligand>
        <name>substrate</name>
    </ligand>
</feature>
<dbReference type="NCBIfam" id="TIGR00055">
    <property type="entry name" value="uppS"/>
    <property type="match status" value="1"/>
</dbReference>
<dbReference type="InterPro" id="IPR001441">
    <property type="entry name" value="UPP_synth-like"/>
</dbReference>
<sequence length="248" mass="27056">MSAATQTKRQRGEAPPPPLHVGVIMDGNGRWAAARGVPRALGHKAGAEATRRLIEAAGEMGISWLTLFAFSSENWRRPADEVRDLTGLMRHYLRHEVGQLVEKGVRLRVIGDRAAFGPGMQAEIARAEAATAGNVRLNLNVALSYGGRAELVKAARVLAARVASGELDPEHIDEAALAAHLDTAGMPDPDLIIRTSGESRLSNFLLWQCAYAELVFQPVLWPDYDAAHLRDAVAEFHRRDRRFGARTG</sequence>
<dbReference type="GO" id="GO:0016740">
    <property type="term" value="F:transferase activity"/>
    <property type="evidence" value="ECO:0007669"/>
    <property type="project" value="UniProtKB-KW"/>
</dbReference>
<feature type="binding site" evidence="2">
    <location>
        <position position="43"/>
    </location>
    <ligand>
        <name>substrate</name>
    </ligand>
</feature>
<feature type="binding site" evidence="2">
    <location>
        <position position="75"/>
    </location>
    <ligand>
        <name>substrate</name>
    </ligand>
</feature>
<feature type="binding site" evidence="2">
    <location>
        <position position="26"/>
    </location>
    <ligand>
        <name>Mg(2+)</name>
        <dbReference type="ChEBI" id="CHEBI:18420"/>
    </ligand>
</feature>
<evidence type="ECO:0000256" key="1">
    <source>
        <dbReference type="ARBA" id="ARBA00022679"/>
    </source>
</evidence>
<comment type="caution">
    <text evidence="3">The sequence shown here is derived from an EMBL/GenBank/DDBJ whole genome shotgun (WGS) entry which is preliminary data.</text>
</comment>
<dbReference type="EC" id="2.5.1.-" evidence="2"/>
<dbReference type="HAMAP" id="MF_01139">
    <property type="entry name" value="ISPT"/>
    <property type="match status" value="1"/>
</dbReference>
<evidence type="ECO:0000313" key="4">
    <source>
        <dbReference type="Proteomes" id="UP001589789"/>
    </source>
</evidence>
<feature type="binding site" evidence="2">
    <location>
        <position position="194"/>
    </location>
    <ligand>
        <name>substrate</name>
    </ligand>
</feature>
<dbReference type="RefSeq" id="WP_377055292.1">
    <property type="nucleotide sequence ID" value="NZ_JBHLVZ010000084.1"/>
</dbReference>
<feature type="binding site" evidence="2">
    <location>
        <begin position="71"/>
        <end position="73"/>
    </location>
    <ligand>
        <name>substrate</name>
    </ligand>
</feature>
<dbReference type="InterPro" id="IPR018520">
    <property type="entry name" value="UPP_synth-like_CS"/>
</dbReference>
<name>A0ABV6IYH9_9PROT</name>
<reference evidence="3 4" key="1">
    <citation type="submission" date="2024-09" db="EMBL/GenBank/DDBJ databases">
        <authorList>
            <person name="Sun Q."/>
            <person name="Mori K."/>
        </authorList>
    </citation>
    <scope>NUCLEOTIDE SEQUENCE [LARGE SCALE GENOMIC DNA]</scope>
    <source>
        <strain evidence="3 4">CCM 7468</strain>
    </source>
</reference>
<dbReference type="Pfam" id="PF01255">
    <property type="entry name" value="Prenyltransf"/>
    <property type="match status" value="1"/>
</dbReference>
<evidence type="ECO:0000256" key="2">
    <source>
        <dbReference type="HAMAP-Rule" id="MF_01139"/>
    </source>
</evidence>
<comment type="function">
    <text evidence="2">Catalyzes the condensation of isopentenyl diphosphate (IPP) with allylic pyrophosphates generating different type of terpenoids.</text>
</comment>
<feature type="binding site" evidence="2">
    <location>
        <position position="39"/>
    </location>
    <ligand>
        <name>substrate</name>
    </ligand>
</feature>
<evidence type="ECO:0000313" key="3">
    <source>
        <dbReference type="EMBL" id="MFC0388669.1"/>
    </source>
</evidence>
<dbReference type="InterPro" id="IPR036424">
    <property type="entry name" value="UPP_synth-like_sf"/>
</dbReference>
<dbReference type="CDD" id="cd00475">
    <property type="entry name" value="Cis_IPPS"/>
    <property type="match status" value="1"/>
</dbReference>